<protein>
    <recommendedName>
        <fullName evidence="1">CYTH domain-containing protein</fullName>
    </recommendedName>
</protein>
<evidence type="ECO:0000259" key="1">
    <source>
        <dbReference type="PROSITE" id="PS51707"/>
    </source>
</evidence>
<keyword evidence="3" id="KW-1185">Reference proteome</keyword>
<dbReference type="AlphaFoldDB" id="A0A4Y4EZ15"/>
<dbReference type="Gene3D" id="2.40.320.10">
    <property type="entry name" value="Hypothetical Protein Pfu-838710-001"/>
    <property type="match status" value="1"/>
</dbReference>
<dbReference type="GO" id="GO:0050355">
    <property type="term" value="F:inorganic triphosphate phosphatase activity"/>
    <property type="evidence" value="ECO:0007669"/>
    <property type="project" value="InterPro"/>
</dbReference>
<reference evidence="2 3" key="1">
    <citation type="submission" date="2019-06" db="EMBL/GenBank/DDBJ databases">
        <title>Whole genome shotgun sequence of Halomonas halmophila NBRC 15537.</title>
        <authorList>
            <person name="Hosoyama A."/>
            <person name="Uohara A."/>
            <person name="Ohji S."/>
            <person name="Ichikawa N."/>
        </authorList>
    </citation>
    <scope>NUCLEOTIDE SEQUENCE [LARGE SCALE GENOMIC DNA]</scope>
    <source>
        <strain evidence="2 3">NBRC 15537</strain>
    </source>
</reference>
<dbReference type="SUPFAM" id="SSF55154">
    <property type="entry name" value="CYTH-like phosphatases"/>
    <property type="match status" value="1"/>
</dbReference>
<dbReference type="OrthoDB" id="3034217at2"/>
<proteinExistence type="predicted"/>
<accession>A0A4Y4EZ15</accession>
<name>A0A4Y4EZ15_9GAMM</name>
<evidence type="ECO:0000313" key="3">
    <source>
        <dbReference type="Proteomes" id="UP000319812"/>
    </source>
</evidence>
<sequence length="288" mass="31042">MASEIELKLALGDAAPDSLPRHPSLASLTPRVSRLGNTYYDTPEGDLESARSALRLRRDGERLLQTVKTRGHGGGGLSSRGEWEWPVTGPGLDLDGLGEIPPMAALGQDVIARLEPRFATDFTRRTWWVTSEAAEIEVALDSGEIRAGDARVTIRELELELKDGEPSALHELASRLAEGVALRPSDTSKAARGGALLLGRWQLPEGGSPAAWFHRANVALDALADTGDPVWRHQAREAFQQLARLSEDTAENARWLAGALEGPDWFDAAFGAHALALSRRLPGDAQLG</sequence>
<dbReference type="PANTHER" id="PTHR39569">
    <property type="entry name" value="INORGANIC TRIPHOSPHATASE"/>
    <property type="match status" value="1"/>
</dbReference>
<dbReference type="GO" id="GO:0046872">
    <property type="term" value="F:metal ion binding"/>
    <property type="evidence" value="ECO:0007669"/>
    <property type="project" value="TreeGrafter"/>
</dbReference>
<dbReference type="EMBL" id="BJOC01000018">
    <property type="protein sequence ID" value="GED22396.1"/>
    <property type="molecule type" value="Genomic_DNA"/>
</dbReference>
<dbReference type="RefSeq" id="WP_141319072.1">
    <property type="nucleotide sequence ID" value="NZ_BJOC01000018.1"/>
</dbReference>
<dbReference type="InterPro" id="IPR033469">
    <property type="entry name" value="CYTH-like_dom_sf"/>
</dbReference>
<organism evidence="2 3">
    <name type="scientific">Halomonas halmophila</name>
    <dbReference type="NCBI Taxonomy" id="252"/>
    <lineage>
        <taxon>Bacteria</taxon>
        <taxon>Pseudomonadati</taxon>
        <taxon>Pseudomonadota</taxon>
        <taxon>Gammaproteobacteria</taxon>
        <taxon>Oceanospirillales</taxon>
        <taxon>Halomonadaceae</taxon>
        <taxon>Halomonas</taxon>
    </lineage>
</organism>
<dbReference type="InterPro" id="IPR039013">
    <property type="entry name" value="YgiF"/>
</dbReference>
<comment type="caution">
    <text evidence="2">The sequence shown here is derived from an EMBL/GenBank/DDBJ whole genome shotgun (WGS) entry which is preliminary data.</text>
</comment>
<dbReference type="InterPro" id="IPR023577">
    <property type="entry name" value="CYTH_domain"/>
</dbReference>
<evidence type="ECO:0000313" key="2">
    <source>
        <dbReference type="EMBL" id="GED22396.1"/>
    </source>
</evidence>
<gene>
    <name evidence="2" type="ORF">HHA01_13730</name>
</gene>
<dbReference type="Pfam" id="PF01928">
    <property type="entry name" value="CYTH"/>
    <property type="match status" value="1"/>
</dbReference>
<dbReference type="SMART" id="SM01118">
    <property type="entry name" value="CYTH"/>
    <property type="match status" value="1"/>
</dbReference>
<feature type="domain" description="CYTH" evidence="1">
    <location>
        <begin position="2"/>
        <end position="200"/>
    </location>
</feature>
<dbReference type="Proteomes" id="UP000319812">
    <property type="component" value="Unassembled WGS sequence"/>
</dbReference>
<dbReference type="CDD" id="cd07756">
    <property type="entry name" value="CYTH-like_Pase_CHAD"/>
    <property type="match status" value="1"/>
</dbReference>
<dbReference type="PROSITE" id="PS51707">
    <property type="entry name" value="CYTH"/>
    <property type="match status" value="1"/>
</dbReference>
<dbReference type="PANTHER" id="PTHR39569:SF1">
    <property type="entry name" value="INORGANIC TRIPHOSPHATASE"/>
    <property type="match status" value="1"/>
</dbReference>